<name>A0ABP5FIN6_9MICC</name>
<evidence type="ECO:0000256" key="3">
    <source>
        <dbReference type="ARBA" id="ARBA00022576"/>
    </source>
</evidence>
<protein>
    <recommendedName>
        <fullName evidence="6">Aminotransferase</fullName>
        <ecNumber evidence="6">2.6.1.-</ecNumber>
    </recommendedName>
</protein>
<proteinExistence type="inferred from homology"/>
<gene>
    <name evidence="8" type="ORF">GCM10009720_03990</name>
</gene>
<evidence type="ECO:0000256" key="4">
    <source>
        <dbReference type="ARBA" id="ARBA00022679"/>
    </source>
</evidence>
<dbReference type="EMBL" id="BAAAMN010000007">
    <property type="protein sequence ID" value="GAA2027445.1"/>
    <property type="molecule type" value="Genomic_DNA"/>
</dbReference>
<comment type="similarity">
    <text evidence="2 6">Belongs to the class-I pyridoxal-phosphate-dependent aminotransferase family.</text>
</comment>
<dbReference type="Gene3D" id="3.40.640.10">
    <property type="entry name" value="Type I PLP-dependent aspartate aminotransferase-like (Major domain)"/>
    <property type="match status" value="1"/>
</dbReference>
<keyword evidence="5" id="KW-0663">Pyridoxal phosphate</keyword>
<dbReference type="InterPro" id="IPR004839">
    <property type="entry name" value="Aminotransferase_I/II_large"/>
</dbReference>
<sequence>MDIVGDVDAMKAQGHDVISLGAGEPSGGAPAAVNRAAAQLHNADGPVFNYTPSLGTQPLREAIAAHYRTWYDLEVDHESVTVMTGSSGAFVSSFIAAFDVGDRVGLARPGYPAYRNILRALDVEVVDLPAGIESNFRFDVEKLAEAHAEKPLDGLIVASPNNPTGTMVPRDDMRRIATWCAENGVRLVSDEIYHGITFGQDRGTSAWEFDRNAIVISSFSKYWGMPGWRLGWMLMPADLAPAVSGLAGSISLCPPAAGQYAATEAFSTEAYAESDAKVAEFARTRQLVLDNVDRLGWRHAAPADGAFYYYAQPAEKILQRYGNTVDYAAAVLEHAHVALIPGVDFDSVDGDQFIRVSFAARYEAVERAIERIVEFDSTIS</sequence>
<dbReference type="Proteomes" id="UP001501461">
    <property type="component" value="Unassembled WGS sequence"/>
</dbReference>
<keyword evidence="4 6" id="KW-0808">Transferase</keyword>
<keyword evidence="9" id="KW-1185">Reference proteome</keyword>
<reference evidence="9" key="1">
    <citation type="journal article" date="2019" name="Int. J. Syst. Evol. Microbiol.">
        <title>The Global Catalogue of Microorganisms (GCM) 10K type strain sequencing project: providing services to taxonomists for standard genome sequencing and annotation.</title>
        <authorList>
            <consortium name="The Broad Institute Genomics Platform"/>
            <consortium name="The Broad Institute Genome Sequencing Center for Infectious Disease"/>
            <person name="Wu L."/>
            <person name="Ma J."/>
        </authorList>
    </citation>
    <scope>NUCLEOTIDE SEQUENCE [LARGE SCALE GENOMIC DNA]</scope>
    <source>
        <strain evidence="9">JCM 13595</strain>
    </source>
</reference>
<evidence type="ECO:0000256" key="1">
    <source>
        <dbReference type="ARBA" id="ARBA00001933"/>
    </source>
</evidence>
<dbReference type="Pfam" id="PF00155">
    <property type="entry name" value="Aminotran_1_2"/>
    <property type="match status" value="1"/>
</dbReference>
<dbReference type="PANTHER" id="PTHR46383:SF2">
    <property type="entry name" value="AMINOTRANSFERASE"/>
    <property type="match status" value="1"/>
</dbReference>
<comment type="caution">
    <text evidence="8">The sequence shown here is derived from an EMBL/GenBank/DDBJ whole genome shotgun (WGS) entry which is preliminary data.</text>
</comment>
<evidence type="ECO:0000313" key="8">
    <source>
        <dbReference type="EMBL" id="GAA2027445.1"/>
    </source>
</evidence>
<accession>A0ABP5FIN6</accession>
<organism evidence="8 9">
    <name type="scientific">Yaniella flava</name>
    <dbReference type="NCBI Taxonomy" id="287930"/>
    <lineage>
        <taxon>Bacteria</taxon>
        <taxon>Bacillati</taxon>
        <taxon>Actinomycetota</taxon>
        <taxon>Actinomycetes</taxon>
        <taxon>Micrococcales</taxon>
        <taxon>Micrococcaceae</taxon>
        <taxon>Yaniella</taxon>
    </lineage>
</organism>
<dbReference type="PANTHER" id="PTHR46383">
    <property type="entry name" value="ASPARTATE AMINOTRANSFERASE"/>
    <property type="match status" value="1"/>
</dbReference>
<dbReference type="CDD" id="cd00609">
    <property type="entry name" value="AAT_like"/>
    <property type="match status" value="1"/>
</dbReference>
<dbReference type="InterPro" id="IPR050596">
    <property type="entry name" value="AspAT/PAT-like"/>
</dbReference>
<dbReference type="SUPFAM" id="SSF53383">
    <property type="entry name" value="PLP-dependent transferases"/>
    <property type="match status" value="1"/>
</dbReference>
<evidence type="ECO:0000256" key="2">
    <source>
        <dbReference type="ARBA" id="ARBA00007441"/>
    </source>
</evidence>
<evidence type="ECO:0000256" key="5">
    <source>
        <dbReference type="ARBA" id="ARBA00022898"/>
    </source>
</evidence>
<evidence type="ECO:0000313" key="9">
    <source>
        <dbReference type="Proteomes" id="UP001501461"/>
    </source>
</evidence>
<evidence type="ECO:0000259" key="7">
    <source>
        <dbReference type="Pfam" id="PF00155"/>
    </source>
</evidence>
<dbReference type="InterPro" id="IPR015424">
    <property type="entry name" value="PyrdxlP-dep_Trfase"/>
</dbReference>
<dbReference type="GO" id="GO:0008483">
    <property type="term" value="F:transaminase activity"/>
    <property type="evidence" value="ECO:0007669"/>
    <property type="project" value="UniProtKB-KW"/>
</dbReference>
<feature type="domain" description="Aminotransferase class I/classII large" evidence="7">
    <location>
        <begin position="16"/>
        <end position="372"/>
    </location>
</feature>
<dbReference type="EC" id="2.6.1.-" evidence="6"/>
<comment type="cofactor">
    <cofactor evidence="1 6">
        <name>pyridoxal 5'-phosphate</name>
        <dbReference type="ChEBI" id="CHEBI:597326"/>
    </cofactor>
</comment>
<keyword evidence="3 6" id="KW-0032">Aminotransferase</keyword>
<dbReference type="PROSITE" id="PS00105">
    <property type="entry name" value="AA_TRANSFER_CLASS_1"/>
    <property type="match status" value="1"/>
</dbReference>
<dbReference type="InterPro" id="IPR015421">
    <property type="entry name" value="PyrdxlP-dep_Trfase_major"/>
</dbReference>
<dbReference type="InterPro" id="IPR004838">
    <property type="entry name" value="NHTrfase_class1_PyrdxlP-BS"/>
</dbReference>
<evidence type="ECO:0000256" key="6">
    <source>
        <dbReference type="RuleBase" id="RU000481"/>
    </source>
</evidence>